<feature type="transmembrane region" description="Helical" evidence="1">
    <location>
        <begin position="26"/>
        <end position="51"/>
    </location>
</feature>
<dbReference type="AlphaFoldDB" id="U9SY28"/>
<proteinExistence type="predicted"/>
<name>U9SY28_RHIID</name>
<dbReference type="HOGENOM" id="CLU_2513821_0_0_1"/>
<evidence type="ECO:0000313" key="2">
    <source>
        <dbReference type="EMBL" id="ERZ98967.1"/>
    </source>
</evidence>
<keyword evidence="1" id="KW-0812">Transmembrane</keyword>
<evidence type="ECO:0000256" key="1">
    <source>
        <dbReference type="SAM" id="Phobius"/>
    </source>
</evidence>
<sequence>MWIYFTSSNFLHNVSWLSYFDFSLNLLLLFLLPLIFFLLPLLTFTSIFQYCDCHYYRDYSKGGSCMGCVLLVECVYVVSMYFVPI</sequence>
<dbReference type="EMBL" id="KI298359">
    <property type="protein sequence ID" value="ERZ98967.1"/>
    <property type="molecule type" value="Genomic_DNA"/>
</dbReference>
<keyword evidence="1" id="KW-0472">Membrane</keyword>
<reference evidence="2" key="1">
    <citation type="submission" date="2013-07" db="EMBL/GenBank/DDBJ databases">
        <title>The genome of an arbuscular mycorrhizal fungus provides insights into the evolution of the oldest plant symbiosis.</title>
        <authorList>
            <consortium name="DOE Joint Genome Institute"/>
            <person name="Tisserant E."/>
            <person name="Malbreil M."/>
            <person name="Kuo A."/>
            <person name="Kohler A."/>
            <person name="Symeonidi A."/>
            <person name="Balestrini R."/>
            <person name="Charron P."/>
            <person name="Duensing N."/>
            <person name="Frei-dit-Frey N."/>
            <person name="Gianinazzi-Pearson V."/>
            <person name="Gilbert B."/>
            <person name="Handa Y."/>
            <person name="Hijri M."/>
            <person name="Kaul R."/>
            <person name="Kawaguchi M."/>
            <person name="Krajinski F."/>
            <person name="Lammers P."/>
            <person name="Lapierre D."/>
            <person name="Masclaux F.G."/>
            <person name="Murat C."/>
            <person name="Morin E."/>
            <person name="Ndikumana S."/>
            <person name="Pagni M."/>
            <person name="Petitpierre D."/>
            <person name="Requena N."/>
            <person name="Rosikiewicz P."/>
            <person name="Riley R."/>
            <person name="Saito K."/>
            <person name="San Clemente H."/>
            <person name="Shapiro H."/>
            <person name="van Tuinen D."/>
            <person name="Becard G."/>
            <person name="Bonfante P."/>
            <person name="Paszkowski U."/>
            <person name="Shachar-Hill Y."/>
            <person name="Young J.P."/>
            <person name="Sanders I.R."/>
            <person name="Henrissat B."/>
            <person name="Rensing S.A."/>
            <person name="Grigoriev I.V."/>
            <person name="Corradi N."/>
            <person name="Roux C."/>
            <person name="Martin F."/>
        </authorList>
    </citation>
    <scope>NUCLEOTIDE SEQUENCE</scope>
    <source>
        <strain evidence="2">DAOM 197198</strain>
    </source>
</reference>
<feature type="transmembrane region" description="Helical" evidence="1">
    <location>
        <begin position="63"/>
        <end position="83"/>
    </location>
</feature>
<organism evidence="2">
    <name type="scientific">Rhizophagus irregularis (strain DAOM 181602 / DAOM 197198 / MUCL 43194)</name>
    <name type="common">Arbuscular mycorrhizal fungus</name>
    <name type="synonym">Glomus intraradices</name>
    <dbReference type="NCBI Taxonomy" id="747089"/>
    <lineage>
        <taxon>Eukaryota</taxon>
        <taxon>Fungi</taxon>
        <taxon>Fungi incertae sedis</taxon>
        <taxon>Mucoromycota</taxon>
        <taxon>Glomeromycotina</taxon>
        <taxon>Glomeromycetes</taxon>
        <taxon>Glomerales</taxon>
        <taxon>Glomeraceae</taxon>
        <taxon>Rhizophagus</taxon>
    </lineage>
</organism>
<protein>
    <submittedName>
        <fullName evidence="2">Uncharacterized protein</fullName>
    </submittedName>
</protein>
<keyword evidence="1" id="KW-1133">Transmembrane helix</keyword>
<gene>
    <name evidence="2" type="ORF">GLOINDRAFT_282514</name>
</gene>
<accession>U9SY28</accession>